<evidence type="ECO:0000313" key="3">
    <source>
        <dbReference type="EMBL" id="QSG01523.1"/>
    </source>
</evidence>
<feature type="compositionally biased region" description="Polar residues" evidence="1">
    <location>
        <begin position="1"/>
        <end position="19"/>
    </location>
</feature>
<dbReference type="InterPro" id="IPR017853">
    <property type="entry name" value="GH"/>
</dbReference>
<keyword evidence="3" id="KW-0326">Glycosidase</keyword>
<dbReference type="Proteomes" id="UP000663586">
    <property type="component" value="Chromosome"/>
</dbReference>
<evidence type="ECO:0000259" key="2">
    <source>
        <dbReference type="SMART" id="SM00642"/>
    </source>
</evidence>
<organism evidence="3 4">
    <name type="scientific">Natranaeroarchaeum sulfidigenes</name>
    <dbReference type="NCBI Taxonomy" id="2784880"/>
    <lineage>
        <taxon>Archaea</taxon>
        <taxon>Methanobacteriati</taxon>
        <taxon>Methanobacteriota</taxon>
        <taxon>Stenosarchaea group</taxon>
        <taxon>Halobacteria</taxon>
        <taxon>Halobacteriales</taxon>
        <taxon>Natronoarchaeaceae</taxon>
        <taxon>Natranaeroarchaeum</taxon>
    </lineage>
</organism>
<dbReference type="GO" id="GO:0016798">
    <property type="term" value="F:hydrolase activity, acting on glycosyl bonds"/>
    <property type="evidence" value="ECO:0007669"/>
    <property type="project" value="UniProtKB-KW"/>
</dbReference>
<dbReference type="SUPFAM" id="SSF49344">
    <property type="entry name" value="CBD9-like"/>
    <property type="match status" value="1"/>
</dbReference>
<dbReference type="RefSeq" id="WP_238478646.1">
    <property type="nucleotide sequence ID" value="NZ_CP064786.1"/>
</dbReference>
<dbReference type="Gene3D" id="2.60.40.1190">
    <property type="match status" value="1"/>
</dbReference>
<feature type="compositionally biased region" description="Polar residues" evidence="1">
    <location>
        <begin position="118"/>
        <end position="130"/>
    </location>
</feature>
<dbReference type="InterPro" id="IPR019248">
    <property type="entry name" value="Glucodextran_C"/>
</dbReference>
<dbReference type="AlphaFoldDB" id="A0A897MR85"/>
<keyword evidence="4" id="KW-1185">Reference proteome</keyword>
<accession>A0A897MR85</accession>
<dbReference type="SMART" id="SM00642">
    <property type="entry name" value="Aamy"/>
    <property type="match status" value="1"/>
</dbReference>
<dbReference type="Pfam" id="PF09985">
    <property type="entry name" value="Glucodextran_C"/>
    <property type="match status" value="1"/>
</dbReference>
<protein>
    <submittedName>
        <fullName evidence="3">Glycosidase</fullName>
    </submittedName>
</protein>
<dbReference type="Gene3D" id="3.20.20.80">
    <property type="entry name" value="Glycosidases"/>
    <property type="match status" value="1"/>
</dbReference>
<dbReference type="GeneID" id="70683675"/>
<evidence type="ECO:0000256" key="1">
    <source>
        <dbReference type="SAM" id="MobiDB-lite"/>
    </source>
</evidence>
<dbReference type="GO" id="GO:0005975">
    <property type="term" value="P:carbohydrate metabolic process"/>
    <property type="evidence" value="ECO:0007669"/>
    <property type="project" value="InterPro"/>
</dbReference>
<feature type="compositionally biased region" description="Basic and acidic residues" evidence="1">
    <location>
        <begin position="26"/>
        <end position="37"/>
    </location>
</feature>
<feature type="region of interest" description="Disordered" evidence="1">
    <location>
        <begin position="115"/>
        <end position="136"/>
    </location>
</feature>
<dbReference type="PANTHER" id="PTHR10357">
    <property type="entry name" value="ALPHA-AMYLASE FAMILY MEMBER"/>
    <property type="match status" value="1"/>
</dbReference>
<sequence length="1002" mass="112178">MSQNDSGSDRGSVSRTTGGDVSPTDELARDRDTEGRSYRHYASEGADSYHPGQPRIVTVGSEIVNPAFVGAIYGSDHGDFRNRDHLSPRLPVLRRDPEEYDSDDFAWSIAERPEGSTAELSFSTPTNENQPRYDHGREHVTEFVPDESGRYTLRLDAPDGTHTQTIYAVPEPTDPDAGRPRVELDATLEGNEFSVGATPKLAPSRDSTTLRLDVTFLVDDRDSLSEDAISVNDTTAHIPLDALDGESARLHAVAYDGNRPSVVDTVELSPDGDVSLPNRPPSWLDDSVIYEIFTRSFHGERGKTDFDVLTDRVEYLDELGVDVVWLTPVVPSVSGAMDLSGGGPHGYDTLDYFDVAPDLTPSGTTPIEAYRQFIEACHDRDIRVLFDLVANHCGRDHEFFQASIEEATDRAGKWPHVESWDDESKYYDWFHRVHQSRYDGAGEQVEPEPRVTGFYDHLHMPNWNYDNLAVREHMLAVADFWSGEIGVDGFRCDIAWGVPHDFWKDVREVVRANNSEFLMLDETIPHDASFAENEFDAHFDTAEYTETAHAVARGEVEAFELLEAVKARTDKGFPDYTRLLNATENHDEKRLLNEAIHAGAYDDPESVQRACWAAGVALPGVPFVYYGQERAISRHGENRHLGPCDPRENDVRPGGMQRAFMNWDEYDEDHFQFYKRLIDRYHDLDALKPAAELEDVWHQSTDNVLAFGRDASDLDDVSGPERVVAIVNFEDGDPAQVQLPAAVDTTDVITDEDVAVEHNGTTTTVKVETIAVLETPTFDPLGETVVEWRNDSKYRRRNAYDMPTHETFDEACFDLQRFEVREFADSYQFVFEFDAIENVWNRDRGFSLQFPQVYVRDPDAEYGALNAAAGVNATFESVYQRRVLARPEGLVSVETGHGSLIGTGGAETLTDRDAILVWASKDDLPDPRTVEITPLVAGYDAKHKYDVRQTTTKATDWTFGTGQIEGTPPNVLDLITPAGVDRDDALAPFVDGVARIPFRSVD</sequence>
<dbReference type="SUPFAM" id="SSF51445">
    <property type="entry name" value="(Trans)glycosidases"/>
    <property type="match status" value="1"/>
</dbReference>
<proteinExistence type="predicted"/>
<feature type="domain" description="Glycosyl hydrolase family 13 catalytic" evidence="2">
    <location>
        <begin position="291"/>
        <end position="680"/>
    </location>
</feature>
<evidence type="ECO:0000313" key="4">
    <source>
        <dbReference type="Proteomes" id="UP000663586"/>
    </source>
</evidence>
<dbReference type="Pfam" id="PF00128">
    <property type="entry name" value="Alpha-amylase"/>
    <property type="match status" value="1"/>
</dbReference>
<keyword evidence="3" id="KW-0378">Hydrolase</keyword>
<dbReference type="EMBL" id="CP064786">
    <property type="protein sequence ID" value="QSG01523.1"/>
    <property type="molecule type" value="Genomic_DNA"/>
</dbReference>
<dbReference type="KEGG" id="hara:AArcS_0289"/>
<dbReference type="InterPro" id="IPR006047">
    <property type="entry name" value="GH13_cat_dom"/>
</dbReference>
<gene>
    <name evidence="3" type="primary">amyA</name>
    <name evidence="3" type="ORF">AArcS_0289</name>
</gene>
<feature type="region of interest" description="Disordered" evidence="1">
    <location>
        <begin position="1"/>
        <end position="54"/>
    </location>
</feature>
<reference evidence="3" key="1">
    <citation type="submission" date="2020-11" db="EMBL/GenBank/DDBJ databases">
        <title>Carbohydrate-dependent, anaerobic sulfur respiration: A novel catabolism in halophilic archaea.</title>
        <authorList>
            <person name="Sorokin D.Y."/>
            <person name="Messina E."/>
            <person name="Smedile F."/>
            <person name="La Cono V."/>
            <person name="Hallsworth J.E."/>
            <person name="Yakimov M.M."/>
        </authorList>
    </citation>
    <scope>NUCLEOTIDE SEQUENCE</scope>
    <source>
        <strain evidence="3">AArc-S</strain>
    </source>
</reference>
<name>A0A897MR85_9EURY</name>